<evidence type="ECO:0000313" key="1">
    <source>
        <dbReference type="EMBL" id="PTL59919.1"/>
    </source>
</evidence>
<gene>
    <name evidence="1" type="ORF">C7Y72_09805</name>
</gene>
<protein>
    <submittedName>
        <fullName evidence="1">Uncharacterized protein</fullName>
    </submittedName>
</protein>
<comment type="caution">
    <text evidence="1">The sequence shown here is derived from an EMBL/GenBank/DDBJ whole genome shotgun (WGS) entry which is preliminary data.</text>
</comment>
<dbReference type="Proteomes" id="UP000240739">
    <property type="component" value="Unassembled WGS sequence"/>
</dbReference>
<dbReference type="InterPro" id="IPR036390">
    <property type="entry name" value="WH_DNA-bd_sf"/>
</dbReference>
<organism evidence="1 2">
    <name type="scientific">Paraconexibacter algicola</name>
    <dbReference type="NCBI Taxonomy" id="2133960"/>
    <lineage>
        <taxon>Bacteria</taxon>
        <taxon>Bacillati</taxon>
        <taxon>Actinomycetota</taxon>
        <taxon>Thermoleophilia</taxon>
        <taxon>Solirubrobacterales</taxon>
        <taxon>Paraconexibacteraceae</taxon>
        <taxon>Paraconexibacter</taxon>
    </lineage>
</organism>
<proteinExistence type="predicted"/>
<sequence length="278" mass="28854">MAVVALPAAPLAEGFLARVEAAVASGVSGVVLEGAPGALSYGHGLAARSAHERLARQGLRTVVVADPHGDARALDAAAYQGERATTLAAALVLVTDSGPRPADDTATGAAPVPLPGAGRFPAARPVPAQPEPLADETLRALAELGIALRTGIVLAARAGGLGVVEFLVLADLALAPSRVGPLAERFALSEGETLDLLTRLRDLRLVETADGHHHLTAVGREVLYAPARELVSDLEAANAQLPSQARRDTVALLGRWRAAHEAHNRRLRSWLRGARPSR</sequence>
<dbReference type="EMBL" id="PYYB01000001">
    <property type="protein sequence ID" value="PTL59919.1"/>
    <property type="molecule type" value="Genomic_DNA"/>
</dbReference>
<reference evidence="1 2" key="1">
    <citation type="submission" date="2018-03" db="EMBL/GenBank/DDBJ databases">
        <title>Aquarubrobacter algicola gen. nov., sp. nov., a novel actinobacterium isolated from shallow eutrophic lake during the end of cyanobacterial harmful algal blooms.</title>
        <authorList>
            <person name="Chun S.J."/>
        </authorList>
    </citation>
    <scope>NUCLEOTIDE SEQUENCE [LARGE SCALE GENOMIC DNA]</scope>
    <source>
        <strain evidence="1 2">Seoho-28</strain>
    </source>
</reference>
<dbReference type="AlphaFoldDB" id="A0A2T4UKZ9"/>
<dbReference type="RefSeq" id="WP_107568563.1">
    <property type="nucleotide sequence ID" value="NZ_PYYB01000001.1"/>
</dbReference>
<dbReference type="SUPFAM" id="SSF46785">
    <property type="entry name" value="Winged helix' DNA-binding domain"/>
    <property type="match status" value="1"/>
</dbReference>
<name>A0A2T4UKZ9_9ACTN</name>
<evidence type="ECO:0000313" key="2">
    <source>
        <dbReference type="Proteomes" id="UP000240739"/>
    </source>
</evidence>
<accession>A0A2T4UKZ9</accession>
<keyword evidence="2" id="KW-1185">Reference proteome</keyword>